<gene>
    <name evidence="2" type="ORF">NBH00_04825</name>
</gene>
<organism evidence="2 3">
    <name type="scientific">Paraconexibacter antarcticus</name>
    <dbReference type="NCBI Taxonomy" id="2949664"/>
    <lineage>
        <taxon>Bacteria</taxon>
        <taxon>Bacillati</taxon>
        <taxon>Actinomycetota</taxon>
        <taxon>Thermoleophilia</taxon>
        <taxon>Solirubrobacterales</taxon>
        <taxon>Paraconexibacteraceae</taxon>
        <taxon>Paraconexibacter</taxon>
    </lineage>
</organism>
<proteinExistence type="predicted"/>
<dbReference type="Proteomes" id="UP001056035">
    <property type="component" value="Chromosome"/>
</dbReference>
<dbReference type="RefSeq" id="WP_254572220.1">
    <property type="nucleotide sequence ID" value="NZ_CP098502.1"/>
</dbReference>
<evidence type="ECO:0000313" key="2">
    <source>
        <dbReference type="EMBL" id="UTI65540.1"/>
    </source>
</evidence>
<feature type="transmembrane region" description="Helical" evidence="1">
    <location>
        <begin position="54"/>
        <end position="72"/>
    </location>
</feature>
<name>A0ABY5DU30_9ACTN</name>
<evidence type="ECO:0000256" key="1">
    <source>
        <dbReference type="SAM" id="Phobius"/>
    </source>
</evidence>
<sequence>MTLLLRGFLTFSGLAGVLLLVLATSATVIRISIEGTSGRAAGIDTSVSGSDRHGPLLVMFALLGLLLLAGGLRGVRPAMAGLAATGLVVLALAVLGDGPHLHDTGIVSQLYDEARSNAGAGFYLESLGGALLLIAGGGLLLLDVP</sequence>
<protein>
    <submittedName>
        <fullName evidence="2">Uncharacterized protein</fullName>
    </submittedName>
</protein>
<accession>A0ABY5DU30</accession>
<evidence type="ECO:0000313" key="3">
    <source>
        <dbReference type="Proteomes" id="UP001056035"/>
    </source>
</evidence>
<dbReference type="EMBL" id="CP098502">
    <property type="protein sequence ID" value="UTI65540.1"/>
    <property type="molecule type" value="Genomic_DNA"/>
</dbReference>
<feature type="transmembrane region" description="Helical" evidence="1">
    <location>
        <begin position="121"/>
        <end position="142"/>
    </location>
</feature>
<reference evidence="2 3" key="1">
    <citation type="submission" date="2022-06" db="EMBL/GenBank/DDBJ databases">
        <title>Paraconexibacter antarcticus.</title>
        <authorList>
            <person name="Kim C.S."/>
        </authorList>
    </citation>
    <scope>NUCLEOTIDE SEQUENCE [LARGE SCALE GENOMIC DNA]</scope>
    <source>
        <strain evidence="2 3">02-257</strain>
    </source>
</reference>
<feature type="transmembrane region" description="Helical" evidence="1">
    <location>
        <begin position="79"/>
        <end position="101"/>
    </location>
</feature>
<keyword evidence="1" id="KW-1133">Transmembrane helix</keyword>
<keyword evidence="1" id="KW-0812">Transmembrane</keyword>
<keyword evidence="3" id="KW-1185">Reference proteome</keyword>
<keyword evidence="1" id="KW-0472">Membrane</keyword>